<gene>
    <name evidence="2" type="ORF">GR212_19755</name>
</gene>
<sequence>MRGVAQITAATIVAEIGDLGRFDTSAGSWRISGSYLRAFQLSEDPASWHHQGRKCPSPSAASRERMDLLSFSARQRGDAASSGGA</sequence>
<dbReference type="AlphaFoldDB" id="A0A6L9U8N6"/>
<accession>A0A6L9U8N6</accession>
<organism evidence="2 3">
    <name type="scientific">Rhizobium lusitanum</name>
    <dbReference type="NCBI Taxonomy" id="293958"/>
    <lineage>
        <taxon>Bacteria</taxon>
        <taxon>Pseudomonadati</taxon>
        <taxon>Pseudomonadota</taxon>
        <taxon>Alphaproteobacteria</taxon>
        <taxon>Hyphomicrobiales</taxon>
        <taxon>Rhizobiaceae</taxon>
        <taxon>Rhizobium/Agrobacterium group</taxon>
        <taxon>Rhizobium</taxon>
    </lineage>
</organism>
<name>A0A6L9U8N6_9HYPH</name>
<reference evidence="2 3" key="1">
    <citation type="submission" date="2019-12" db="EMBL/GenBank/DDBJ databases">
        <title>Rhizobium genotypes associated with high levels of biological nitrogen fixation by grain legumes in a temperate-maritime cropping system.</title>
        <authorList>
            <person name="Maluk M."/>
            <person name="Francesc Ferrando Molina F."/>
            <person name="Lopez Del Egido L."/>
            <person name="Lafos M."/>
            <person name="Langarica-Fuentes A."/>
            <person name="Gebre Yohannes G."/>
            <person name="Young M.W."/>
            <person name="Martin P."/>
            <person name="Gantlett R."/>
            <person name="Kenicer G."/>
            <person name="Hawes C."/>
            <person name="Begg G.S."/>
            <person name="Quilliam R.S."/>
            <person name="Squire G.R."/>
            <person name="Poole P.S."/>
            <person name="Young P.W."/>
            <person name="Iannetta P.M."/>
            <person name="James E.K."/>
        </authorList>
    </citation>
    <scope>NUCLEOTIDE SEQUENCE [LARGE SCALE GENOMIC DNA]</scope>
    <source>
        <strain evidence="2 3">JHI1118</strain>
    </source>
</reference>
<protein>
    <submittedName>
        <fullName evidence="2">Transposase</fullName>
    </submittedName>
</protein>
<comment type="caution">
    <text evidence="2">The sequence shown here is derived from an EMBL/GenBank/DDBJ whole genome shotgun (WGS) entry which is preliminary data.</text>
</comment>
<proteinExistence type="predicted"/>
<feature type="region of interest" description="Disordered" evidence="1">
    <location>
        <begin position="47"/>
        <end position="85"/>
    </location>
</feature>
<dbReference type="EMBL" id="WUEY01000009">
    <property type="protein sequence ID" value="NEI71824.1"/>
    <property type="molecule type" value="Genomic_DNA"/>
</dbReference>
<evidence type="ECO:0000313" key="3">
    <source>
        <dbReference type="Proteomes" id="UP000483035"/>
    </source>
</evidence>
<evidence type="ECO:0000256" key="1">
    <source>
        <dbReference type="SAM" id="MobiDB-lite"/>
    </source>
</evidence>
<evidence type="ECO:0000313" key="2">
    <source>
        <dbReference type="EMBL" id="NEI71824.1"/>
    </source>
</evidence>
<dbReference type="Proteomes" id="UP000483035">
    <property type="component" value="Unassembled WGS sequence"/>
</dbReference>